<keyword evidence="7" id="KW-1185">Reference proteome</keyword>
<accession>A0ABY7FZ87</accession>
<feature type="region of interest" description="Disordered" evidence="4">
    <location>
        <begin position="239"/>
        <end position="301"/>
    </location>
</feature>
<name>A0ABY7FZ87_MYAAR</name>
<evidence type="ECO:0000259" key="5">
    <source>
        <dbReference type="PROSITE" id="PS50174"/>
    </source>
</evidence>
<feature type="compositionally biased region" description="Basic residues" evidence="4">
    <location>
        <begin position="265"/>
        <end position="274"/>
    </location>
</feature>
<dbReference type="CDD" id="cd13153">
    <property type="entry name" value="KOW_GPKOW_B"/>
    <property type="match status" value="1"/>
</dbReference>
<reference evidence="6" key="1">
    <citation type="submission" date="2022-11" db="EMBL/GenBank/DDBJ databases">
        <title>Centuries of genome instability and evolution in soft-shell clam transmissible cancer (bioRxiv).</title>
        <authorList>
            <person name="Hart S.F.M."/>
            <person name="Yonemitsu M.A."/>
            <person name="Giersch R.M."/>
            <person name="Beal B.F."/>
            <person name="Arriagada G."/>
            <person name="Davis B.W."/>
            <person name="Ostrander E.A."/>
            <person name="Goff S.P."/>
            <person name="Metzger M.J."/>
        </authorList>
    </citation>
    <scope>NUCLEOTIDE SEQUENCE</scope>
    <source>
        <strain evidence="6">MELC-2E11</strain>
        <tissue evidence="6">Siphon/mantle</tissue>
    </source>
</reference>
<dbReference type="InterPro" id="IPR026822">
    <property type="entry name" value="Spp2/MOS2_G-patch"/>
</dbReference>
<dbReference type="SMART" id="SM00443">
    <property type="entry name" value="G_patch"/>
    <property type="match status" value="1"/>
</dbReference>
<organism evidence="6 7">
    <name type="scientific">Mya arenaria</name>
    <name type="common">Soft-shell clam</name>
    <dbReference type="NCBI Taxonomy" id="6604"/>
    <lineage>
        <taxon>Eukaryota</taxon>
        <taxon>Metazoa</taxon>
        <taxon>Spiralia</taxon>
        <taxon>Lophotrochozoa</taxon>
        <taxon>Mollusca</taxon>
        <taxon>Bivalvia</taxon>
        <taxon>Autobranchia</taxon>
        <taxon>Heteroconchia</taxon>
        <taxon>Euheterodonta</taxon>
        <taxon>Imparidentia</taxon>
        <taxon>Neoheterodontei</taxon>
        <taxon>Myida</taxon>
        <taxon>Myoidea</taxon>
        <taxon>Myidae</taxon>
        <taxon>Mya</taxon>
    </lineage>
</organism>
<feature type="region of interest" description="Disordered" evidence="4">
    <location>
        <begin position="180"/>
        <end position="206"/>
    </location>
</feature>
<dbReference type="Gene3D" id="2.30.30.30">
    <property type="match status" value="1"/>
</dbReference>
<evidence type="ECO:0000256" key="1">
    <source>
        <dbReference type="ARBA" id="ARBA00004123"/>
    </source>
</evidence>
<dbReference type="PROSITE" id="PS50174">
    <property type="entry name" value="G_PATCH"/>
    <property type="match status" value="1"/>
</dbReference>
<dbReference type="InterPro" id="IPR000467">
    <property type="entry name" value="G_patch_dom"/>
</dbReference>
<dbReference type="Pfam" id="PF25088">
    <property type="entry name" value="GPKOW_C"/>
    <property type="match status" value="1"/>
</dbReference>
<dbReference type="Pfam" id="PF12656">
    <property type="entry name" value="G-patch_2"/>
    <property type="match status" value="1"/>
</dbReference>
<dbReference type="InterPro" id="IPR041994">
    <property type="entry name" value="GPKOW_KOW2"/>
</dbReference>
<dbReference type="Gene3D" id="2.30.30.140">
    <property type="match status" value="1"/>
</dbReference>
<evidence type="ECO:0000256" key="3">
    <source>
        <dbReference type="ARBA" id="ARBA00023242"/>
    </source>
</evidence>
<dbReference type="Proteomes" id="UP001164746">
    <property type="component" value="Chromosome 14"/>
</dbReference>
<comment type="subcellular location">
    <subcellularLocation>
        <location evidence="1">Nucleus</location>
    </subcellularLocation>
</comment>
<feature type="compositionally biased region" description="Basic and acidic residues" evidence="4">
    <location>
        <begin position="239"/>
        <end position="264"/>
    </location>
</feature>
<evidence type="ECO:0000313" key="6">
    <source>
        <dbReference type="EMBL" id="WAR26957.1"/>
    </source>
</evidence>
<proteinExistence type="predicted"/>
<dbReference type="InterPro" id="IPR045166">
    <property type="entry name" value="Spp2-like"/>
</dbReference>
<feature type="compositionally biased region" description="Low complexity" evidence="4">
    <location>
        <begin position="285"/>
        <end position="296"/>
    </location>
</feature>
<sequence>MTEPEKVSVSFGFSKKSEKKVLKRTINDEEKKYLEETDYVTSLEDKEVKSSKPKQEKKEIVIPLIKTNNWKTNHLKAANNGLDSQAASARQESWETRGAVDTDLAIPLLMQNQVPEGFETDDRLDVSLRPDEPEDAVYEDVPIEAFGMAMLKGMGWKEGEGIGKNNKAIKPVEAVLRPKGMGLGADRGQAQDLNKSKQGSVGKQEDSLELRLKKGAHCLIENGVNKDLYGVEKEEREEQKYAESKHGDKRGREWERSGSRERARDKHGRKKDKRKDREHDEKPESSSSYTNGSGSSQRAPPLWLKPNLRVRLVDEHFKKGKYFNTKLVIVDVMDRDHCVCKTEEGKILEDISQTMLETVVPRSDSSYVSIISGKHRGQLAHVLERDKRKYLATLQLLSDRDTVLQLDYDSICEYVGDINEEYDF</sequence>
<feature type="compositionally biased region" description="Polar residues" evidence="4">
    <location>
        <begin position="191"/>
        <end position="201"/>
    </location>
</feature>
<feature type="compositionally biased region" description="Basic and acidic residues" evidence="4">
    <location>
        <begin position="275"/>
        <end position="284"/>
    </location>
</feature>
<dbReference type="PANTHER" id="PTHR15818:SF2">
    <property type="entry name" value="G-PATCH DOMAIN AND KOW MOTIFS-CONTAINING PROTEIN"/>
    <property type="match status" value="1"/>
</dbReference>
<protein>
    <submittedName>
        <fullName evidence="6">GPKOW-like protein</fullName>
    </submittedName>
</protein>
<dbReference type="PANTHER" id="PTHR15818">
    <property type="entry name" value="G PATCH AND KOW-CONTAINING"/>
    <property type="match status" value="1"/>
</dbReference>
<gene>
    <name evidence="6" type="ORF">MAR_012661</name>
</gene>
<feature type="domain" description="G-patch" evidence="5">
    <location>
        <begin position="143"/>
        <end position="188"/>
    </location>
</feature>
<evidence type="ECO:0000256" key="4">
    <source>
        <dbReference type="SAM" id="MobiDB-lite"/>
    </source>
</evidence>
<evidence type="ECO:0000313" key="7">
    <source>
        <dbReference type="Proteomes" id="UP001164746"/>
    </source>
</evidence>
<keyword evidence="3" id="KW-0539">Nucleus</keyword>
<dbReference type="EMBL" id="CP111025">
    <property type="protein sequence ID" value="WAR26957.1"/>
    <property type="molecule type" value="Genomic_DNA"/>
</dbReference>
<evidence type="ECO:0000256" key="2">
    <source>
        <dbReference type="ARBA" id="ARBA00022737"/>
    </source>
</evidence>
<keyword evidence="2" id="KW-0677">Repeat</keyword>
<dbReference type="InterPro" id="IPR014722">
    <property type="entry name" value="Rib_uL2_dom2"/>
</dbReference>